<dbReference type="PANTHER" id="PTHR45831">
    <property type="entry name" value="LD24721P"/>
    <property type="match status" value="1"/>
</dbReference>
<dbReference type="InterPro" id="IPR032374">
    <property type="entry name" value="SGTA_dimer"/>
</dbReference>
<evidence type="ECO:0000256" key="2">
    <source>
        <dbReference type="ARBA" id="ARBA00022737"/>
    </source>
</evidence>
<feature type="region of interest" description="Disordered" evidence="5">
    <location>
        <begin position="270"/>
        <end position="307"/>
    </location>
</feature>
<dbReference type="SUPFAM" id="SSF48452">
    <property type="entry name" value="TPR-like"/>
    <property type="match status" value="1"/>
</dbReference>
<dbReference type="InterPro" id="IPR011990">
    <property type="entry name" value="TPR-like_helical_dom_sf"/>
</dbReference>
<protein>
    <recommendedName>
        <fullName evidence="6">SGTA homodimerisation domain-containing protein</fullName>
    </recommendedName>
</protein>
<dbReference type="Gene3D" id="1.25.40.10">
    <property type="entry name" value="Tetratricopeptide repeat domain"/>
    <property type="match status" value="1"/>
</dbReference>
<dbReference type="GO" id="GO:0016020">
    <property type="term" value="C:membrane"/>
    <property type="evidence" value="ECO:0007669"/>
    <property type="project" value="TreeGrafter"/>
</dbReference>
<keyword evidence="2" id="KW-0677">Repeat</keyword>
<dbReference type="Pfam" id="PF16546">
    <property type="entry name" value="SGTA_dimer"/>
    <property type="match status" value="1"/>
</dbReference>
<feature type="repeat" description="TPR" evidence="4">
    <location>
        <begin position="152"/>
        <end position="185"/>
    </location>
</feature>
<evidence type="ECO:0000256" key="5">
    <source>
        <dbReference type="SAM" id="MobiDB-lite"/>
    </source>
</evidence>
<feature type="compositionally biased region" description="Polar residues" evidence="5">
    <location>
        <begin position="283"/>
        <end position="300"/>
    </location>
</feature>
<dbReference type="AlphaFoldDB" id="A0A9P0BHN6"/>
<keyword evidence="8" id="KW-1185">Reference proteome</keyword>
<dbReference type="InterPro" id="IPR047150">
    <property type="entry name" value="SGT"/>
</dbReference>
<name>A0A9P0BHN6_BRAAE</name>
<dbReference type="PROSITE" id="PS50293">
    <property type="entry name" value="TPR_REGION"/>
    <property type="match status" value="2"/>
</dbReference>
<evidence type="ECO:0000313" key="8">
    <source>
        <dbReference type="Proteomes" id="UP001154078"/>
    </source>
</evidence>
<accession>A0A9P0BHN6</accession>
<dbReference type="Pfam" id="PF00515">
    <property type="entry name" value="TPR_1"/>
    <property type="match status" value="1"/>
</dbReference>
<feature type="repeat" description="TPR" evidence="4">
    <location>
        <begin position="84"/>
        <end position="117"/>
    </location>
</feature>
<dbReference type="PANTHER" id="PTHR45831:SF2">
    <property type="entry name" value="LD24721P"/>
    <property type="match status" value="1"/>
</dbReference>
<feature type="domain" description="SGTA homodimerisation" evidence="6">
    <location>
        <begin position="9"/>
        <end position="67"/>
    </location>
</feature>
<dbReference type="EMBL" id="OV121139">
    <property type="protein sequence ID" value="CAH0562246.1"/>
    <property type="molecule type" value="Genomic_DNA"/>
</dbReference>
<dbReference type="Proteomes" id="UP001154078">
    <property type="component" value="Chromosome 8"/>
</dbReference>
<evidence type="ECO:0000256" key="1">
    <source>
        <dbReference type="ARBA" id="ARBA00008175"/>
    </source>
</evidence>
<dbReference type="SMART" id="SM00028">
    <property type="entry name" value="TPR"/>
    <property type="match status" value="3"/>
</dbReference>
<evidence type="ECO:0000256" key="4">
    <source>
        <dbReference type="PROSITE-ProRule" id="PRU00339"/>
    </source>
</evidence>
<dbReference type="InterPro" id="IPR019734">
    <property type="entry name" value="TPR_rpt"/>
</dbReference>
<dbReference type="PROSITE" id="PS50005">
    <property type="entry name" value="TPR"/>
    <property type="match status" value="2"/>
</dbReference>
<dbReference type="GO" id="GO:0060090">
    <property type="term" value="F:molecular adaptor activity"/>
    <property type="evidence" value="ECO:0007669"/>
    <property type="project" value="TreeGrafter"/>
</dbReference>
<comment type="similarity">
    <text evidence="1">Belongs to the SGT family.</text>
</comment>
<dbReference type="GO" id="GO:0006620">
    <property type="term" value="P:post-translational protein targeting to endoplasmic reticulum membrane"/>
    <property type="evidence" value="ECO:0007669"/>
    <property type="project" value="TreeGrafter"/>
</dbReference>
<evidence type="ECO:0000313" key="7">
    <source>
        <dbReference type="EMBL" id="CAH0562246.1"/>
    </source>
</evidence>
<reference evidence="7" key="1">
    <citation type="submission" date="2021-12" db="EMBL/GenBank/DDBJ databases">
        <authorList>
            <person name="King R."/>
        </authorList>
    </citation>
    <scope>NUCLEOTIDE SEQUENCE</scope>
</reference>
<proteinExistence type="inferred from homology"/>
<evidence type="ECO:0000259" key="6">
    <source>
        <dbReference type="Pfam" id="PF16546"/>
    </source>
</evidence>
<sequence>MEDSLNTKKQCLVLSVIDFLQDELVKGSLNDEHKESIEVAIQCLESAFELDNVREKLENDKVDLLSLVNVKPKVEVSEEQRAIAEESKNLGNTHMKNASYVEAVEEYTKAIELNPNNAVYFCNRAAAYSRLEKHLEAIIDSQEAIRLDPTYGKAYGRLGIAYSNLNKYEDARKAYLTALKYDPGNSMYETNLKLAEERLYANMESAAPPEHRPLDIGQFINNPNLLNMATQMLSDPNFRDIMSGIMNMGNSGEPGFDALMQVGQTLATRMQEEDPSFVDNFRRQVNQNAPTSDTKPPENNQNDKKTE</sequence>
<evidence type="ECO:0000256" key="3">
    <source>
        <dbReference type="ARBA" id="ARBA00022803"/>
    </source>
</evidence>
<dbReference type="Gene3D" id="1.20.5.420">
    <property type="entry name" value="Immunoglobulin FC, subunit C"/>
    <property type="match status" value="1"/>
</dbReference>
<dbReference type="GO" id="GO:0072380">
    <property type="term" value="C:TRC complex"/>
    <property type="evidence" value="ECO:0007669"/>
    <property type="project" value="TreeGrafter"/>
</dbReference>
<organism evidence="7 8">
    <name type="scientific">Brassicogethes aeneus</name>
    <name type="common">Rape pollen beetle</name>
    <name type="synonym">Meligethes aeneus</name>
    <dbReference type="NCBI Taxonomy" id="1431903"/>
    <lineage>
        <taxon>Eukaryota</taxon>
        <taxon>Metazoa</taxon>
        <taxon>Ecdysozoa</taxon>
        <taxon>Arthropoda</taxon>
        <taxon>Hexapoda</taxon>
        <taxon>Insecta</taxon>
        <taxon>Pterygota</taxon>
        <taxon>Neoptera</taxon>
        <taxon>Endopterygota</taxon>
        <taxon>Coleoptera</taxon>
        <taxon>Polyphaga</taxon>
        <taxon>Cucujiformia</taxon>
        <taxon>Nitidulidae</taxon>
        <taxon>Meligethinae</taxon>
        <taxon>Brassicogethes</taxon>
    </lineage>
</organism>
<dbReference type="Pfam" id="PF13414">
    <property type="entry name" value="TPR_11"/>
    <property type="match status" value="1"/>
</dbReference>
<gene>
    <name evidence="7" type="ORF">MELIAE_LOCUS11421</name>
</gene>
<keyword evidence="3 4" id="KW-0802">TPR repeat</keyword>
<dbReference type="OrthoDB" id="2335338at2759"/>